<dbReference type="PROSITE" id="PS50111">
    <property type="entry name" value="CHEMOTAXIS_TRANSDUC_2"/>
    <property type="match status" value="1"/>
</dbReference>
<dbReference type="SUPFAM" id="SSF158472">
    <property type="entry name" value="HAMP domain-like"/>
    <property type="match status" value="1"/>
</dbReference>
<evidence type="ECO:0000313" key="8">
    <source>
        <dbReference type="EMBL" id="MDQ0454741.1"/>
    </source>
</evidence>
<keyword evidence="9" id="KW-1185">Reference proteome</keyword>
<dbReference type="PROSITE" id="PS50885">
    <property type="entry name" value="HAMP"/>
    <property type="match status" value="2"/>
</dbReference>
<feature type="domain" description="Methyl-accepting transducer" evidence="6">
    <location>
        <begin position="350"/>
        <end position="579"/>
    </location>
</feature>
<sequence>MSFLQDAKIRTKILSVLIAICLVGITGVLLMARNYKNADDSYSTLISQNDAANIEIARASQRLMALSYSAYQILAYDSKAPEMPQLAKNYEDNKKALLERLNRVKALRPDKASEADSILSKAQTITGFTDAAVKAGLMDDNQAALASLKQADVMIASGMTDIRQWLETSIQNVNKQSDDLSAQTDNTIFYTLTTLGVLFTLALIGALLIVTRGITGPIEHLRQRMTALAGGETAAPVPGAGRKDELGDMAGAVAVFRDNALERIRLEQEASAARSQSEAERARVAELERVRAEQMAEATEGLAKGLKHLADGDLTFQLRQSFASEFEGLREDFNRAVEQLRQAMGSVAEATSSIDSGSRELSASANDLSKRTEQQAASLEETAAALDQITTNVSNSSKRTEEARSVAIEANRSARQSGEVVANAVNAMQRIEQSSNQISNIIGVIDEIAFQTNLLALNAGVEAARAGEAGKGFAVVAQEVRELAQRSAQAAKEIKDLIRNSADEVENGVQLVTATGDALKVIEGHVVTINAQLDAIATSSREQTVGLSEVNTAVNQMDQVTQQNAAMVEEATAASASLASEAEKLRQLVGRFQLGSAGSYSASAGMVAAKPAPAQATDRPAPSPARRMVGQVAKALGLSTATKAESWEEF</sequence>
<dbReference type="SUPFAM" id="SSF58104">
    <property type="entry name" value="Methyl-accepting chemotaxis protein (MCP) signaling domain"/>
    <property type="match status" value="1"/>
</dbReference>
<feature type="domain" description="HAMP" evidence="7">
    <location>
        <begin position="212"/>
        <end position="265"/>
    </location>
</feature>
<protein>
    <submittedName>
        <fullName evidence="8">Methyl-accepting chemotaxis protein</fullName>
    </submittedName>
</protein>
<comment type="similarity">
    <text evidence="2">Belongs to the methyl-accepting chemotaxis (MCP) protein family.</text>
</comment>
<dbReference type="PANTHER" id="PTHR43531">
    <property type="entry name" value="PROTEIN ICFG"/>
    <property type="match status" value="1"/>
</dbReference>
<dbReference type="Gene3D" id="1.10.287.950">
    <property type="entry name" value="Methyl-accepting chemotaxis protein"/>
    <property type="match status" value="1"/>
</dbReference>
<dbReference type="Pfam" id="PF00672">
    <property type="entry name" value="HAMP"/>
    <property type="match status" value="1"/>
</dbReference>
<evidence type="ECO:0000259" key="7">
    <source>
        <dbReference type="PROSITE" id="PS50885"/>
    </source>
</evidence>
<dbReference type="Proteomes" id="UP001235269">
    <property type="component" value="Unassembled WGS sequence"/>
</dbReference>
<dbReference type="RefSeq" id="WP_307156942.1">
    <property type="nucleotide sequence ID" value="NZ_JAUSWH010000002.1"/>
</dbReference>
<feature type="transmembrane region" description="Helical" evidence="5">
    <location>
        <begin position="12"/>
        <end position="32"/>
    </location>
</feature>
<evidence type="ECO:0000256" key="4">
    <source>
        <dbReference type="SAM" id="MobiDB-lite"/>
    </source>
</evidence>
<gene>
    <name evidence="8" type="ORF">QO005_001068</name>
</gene>
<evidence type="ECO:0000256" key="5">
    <source>
        <dbReference type="SAM" id="Phobius"/>
    </source>
</evidence>
<keyword evidence="3" id="KW-0807">Transducer</keyword>
<evidence type="ECO:0000256" key="1">
    <source>
        <dbReference type="ARBA" id="ARBA00022500"/>
    </source>
</evidence>
<keyword evidence="5" id="KW-0812">Transmembrane</keyword>
<dbReference type="PANTHER" id="PTHR43531:SF11">
    <property type="entry name" value="METHYL-ACCEPTING CHEMOTAXIS PROTEIN 3"/>
    <property type="match status" value="1"/>
</dbReference>
<organism evidence="8 9">
    <name type="scientific">Rhizobium paknamense</name>
    <dbReference type="NCBI Taxonomy" id="1206817"/>
    <lineage>
        <taxon>Bacteria</taxon>
        <taxon>Pseudomonadati</taxon>
        <taxon>Pseudomonadota</taxon>
        <taxon>Alphaproteobacteria</taxon>
        <taxon>Hyphomicrobiales</taxon>
        <taxon>Rhizobiaceae</taxon>
        <taxon>Rhizobium/Agrobacterium group</taxon>
        <taxon>Rhizobium</taxon>
    </lineage>
</organism>
<dbReference type="SMART" id="SM00283">
    <property type="entry name" value="MA"/>
    <property type="match status" value="1"/>
</dbReference>
<reference evidence="8 9" key="1">
    <citation type="submission" date="2023-07" db="EMBL/GenBank/DDBJ databases">
        <title>Genomic Encyclopedia of Type Strains, Phase IV (KMG-IV): sequencing the most valuable type-strain genomes for metagenomic binning, comparative biology and taxonomic classification.</title>
        <authorList>
            <person name="Goeker M."/>
        </authorList>
    </citation>
    <scope>NUCLEOTIDE SEQUENCE [LARGE SCALE GENOMIC DNA]</scope>
    <source>
        <strain evidence="8 9">DSM 100301</strain>
    </source>
</reference>
<dbReference type="EMBL" id="JAUSWH010000002">
    <property type="protein sequence ID" value="MDQ0454741.1"/>
    <property type="molecule type" value="Genomic_DNA"/>
</dbReference>
<keyword evidence="5" id="KW-0472">Membrane</keyword>
<dbReference type="Pfam" id="PF00015">
    <property type="entry name" value="MCPsignal"/>
    <property type="match status" value="1"/>
</dbReference>
<feature type="compositionally biased region" description="Polar residues" evidence="4">
    <location>
        <begin position="349"/>
        <end position="367"/>
    </location>
</feature>
<dbReference type="InterPro" id="IPR051310">
    <property type="entry name" value="MCP_chemotaxis"/>
</dbReference>
<keyword evidence="1" id="KW-0145">Chemotaxis</keyword>
<feature type="transmembrane region" description="Helical" evidence="5">
    <location>
        <begin position="188"/>
        <end position="215"/>
    </location>
</feature>
<keyword evidence="5" id="KW-1133">Transmembrane helix</keyword>
<evidence type="ECO:0000256" key="2">
    <source>
        <dbReference type="ARBA" id="ARBA00029447"/>
    </source>
</evidence>
<feature type="region of interest" description="Disordered" evidence="4">
    <location>
        <begin position="348"/>
        <end position="375"/>
    </location>
</feature>
<proteinExistence type="inferred from homology"/>
<dbReference type="Gene3D" id="6.10.340.10">
    <property type="match status" value="1"/>
</dbReference>
<evidence type="ECO:0000313" key="9">
    <source>
        <dbReference type="Proteomes" id="UP001235269"/>
    </source>
</evidence>
<name>A0ABU0I925_9HYPH</name>
<feature type="domain" description="HAMP" evidence="7">
    <location>
        <begin position="293"/>
        <end position="345"/>
    </location>
</feature>
<dbReference type="InterPro" id="IPR004089">
    <property type="entry name" value="MCPsignal_dom"/>
</dbReference>
<dbReference type="SMART" id="SM00304">
    <property type="entry name" value="HAMP"/>
    <property type="match status" value="2"/>
</dbReference>
<dbReference type="CDD" id="cd11386">
    <property type="entry name" value="MCP_signal"/>
    <property type="match status" value="1"/>
</dbReference>
<evidence type="ECO:0000256" key="3">
    <source>
        <dbReference type="PROSITE-ProRule" id="PRU00284"/>
    </source>
</evidence>
<comment type="caution">
    <text evidence="8">The sequence shown here is derived from an EMBL/GenBank/DDBJ whole genome shotgun (WGS) entry which is preliminary data.</text>
</comment>
<accession>A0ABU0I925</accession>
<evidence type="ECO:0000259" key="6">
    <source>
        <dbReference type="PROSITE" id="PS50111"/>
    </source>
</evidence>
<dbReference type="InterPro" id="IPR003660">
    <property type="entry name" value="HAMP_dom"/>
</dbReference>